<evidence type="ECO:0000313" key="7">
    <source>
        <dbReference type="Proteomes" id="UP000286746"/>
    </source>
</evidence>
<keyword evidence="7" id="KW-1185">Reference proteome</keyword>
<dbReference type="InterPro" id="IPR001647">
    <property type="entry name" value="HTH_TetR"/>
</dbReference>
<organism evidence="6 7">
    <name type="scientific">Streptomyces paromomycinus</name>
    <name type="common">Streptomyces rimosus subsp. paromomycinus</name>
    <dbReference type="NCBI Taxonomy" id="92743"/>
    <lineage>
        <taxon>Bacteria</taxon>
        <taxon>Bacillati</taxon>
        <taxon>Actinomycetota</taxon>
        <taxon>Actinomycetes</taxon>
        <taxon>Kitasatosporales</taxon>
        <taxon>Streptomycetaceae</taxon>
        <taxon>Streptomyces</taxon>
    </lineage>
</organism>
<comment type="caution">
    <text evidence="6">The sequence shown here is derived from an EMBL/GenBank/DDBJ whole genome shotgun (WGS) entry which is preliminary data.</text>
</comment>
<dbReference type="EMBL" id="BHZD01000001">
    <property type="protein sequence ID" value="GCD47393.1"/>
    <property type="molecule type" value="Genomic_DNA"/>
</dbReference>
<dbReference type="AlphaFoldDB" id="A0A401WDJ1"/>
<evidence type="ECO:0000259" key="5">
    <source>
        <dbReference type="PROSITE" id="PS50977"/>
    </source>
</evidence>
<feature type="DNA-binding region" description="H-T-H motif" evidence="4">
    <location>
        <begin position="39"/>
        <end position="58"/>
    </location>
</feature>
<dbReference type="InterPro" id="IPR004111">
    <property type="entry name" value="Repressor_TetR_C"/>
</dbReference>
<protein>
    <submittedName>
        <fullName evidence="6">TetR family transcriptional regulator</fullName>
    </submittedName>
</protein>
<dbReference type="Proteomes" id="UP000286746">
    <property type="component" value="Unassembled WGS sequence"/>
</dbReference>
<dbReference type="Pfam" id="PF00440">
    <property type="entry name" value="TetR_N"/>
    <property type="match status" value="1"/>
</dbReference>
<dbReference type="GO" id="GO:0000976">
    <property type="term" value="F:transcription cis-regulatory region binding"/>
    <property type="evidence" value="ECO:0007669"/>
    <property type="project" value="TreeGrafter"/>
</dbReference>
<name>A0A401WDJ1_STREY</name>
<keyword evidence="3" id="KW-0804">Transcription</keyword>
<feature type="domain" description="HTH tetR-type" evidence="5">
    <location>
        <begin position="16"/>
        <end position="76"/>
    </location>
</feature>
<dbReference type="InterPro" id="IPR050109">
    <property type="entry name" value="HTH-type_TetR-like_transc_reg"/>
</dbReference>
<evidence type="ECO:0000256" key="2">
    <source>
        <dbReference type="ARBA" id="ARBA00023125"/>
    </source>
</evidence>
<keyword evidence="1" id="KW-0805">Transcription regulation</keyword>
<reference evidence="6 7" key="1">
    <citation type="submission" date="2018-11" db="EMBL/GenBank/DDBJ databases">
        <title>Whole genome sequence of Streptomyces paromomycinus NBRC 15454(T).</title>
        <authorList>
            <person name="Komaki H."/>
            <person name="Tamura T."/>
        </authorList>
    </citation>
    <scope>NUCLEOTIDE SEQUENCE [LARGE SCALE GENOMIC DNA]</scope>
    <source>
        <strain evidence="6 7">NBRC 15454</strain>
    </source>
</reference>
<proteinExistence type="predicted"/>
<dbReference type="Pfam" id="PF02909">
    <property type="entry name" value="TetR_C_1"/>
    <property type="match status" value="1"/>
</dbReference>
<keyword evidence="2 4" id="KW-0238">DNA-binding</keyword>
<dbReference type="InterPro" id="IPR009057">
    <property type="entry name" value="Homeodomain-like_sf"/>
</dbReference>
<evidence type="ECO:0000256" key="4">
    <source>
        <dbReference type="PROSITE-ProRule" id="PRU00335"/>
    </source>
</evidence>
<evidence type="ECO:0000256" key="3">
    <source>
        <dbReference type="ARBA" id="ARBA00023163"/>
    </source>
</evidence>
<dbReference type="RefSeq" id="WP_125057514.1">
    <property type="nucleotide sequence ID" value="NZ_BHZD01000001.1"/>
</dbReference>
<dbReference type="GO" id="GO:0003700">
    <property type="term" value="F:DNA-binding transcription factor activity"/>
    <property type="evidence" value="ECO:0007669"/>
    <property type="project" value="TreeGrafter"/>
</dbReference>
<dbReference type="Gene3D" id="1.10.357.10">
    <property type="entry name" value="Tetracycline Repressor, domain 2"/>
    <property type="match status" value="1"/>
</dbReference>
<dbReference type="PANTHER" id="PTHR30055:SF151">
    <property type="entry name" value="TRANSCRIPTIONAL REGULATORY PROTEIN"/>
    <property type="match status" value="1"/>
</dbReference>
<dbReference type="InterPro" id="IPR036271">
    <property type="entry name" value="Tet_transcr_reg_TetR-rel_C_sf"/>
</dbReference>
<accession>A0A401WDJ1</accession>
<dbReference type="SUPFAM" id="SSF48498">
    <property type="entry name" value="Tetracyclin repressor-like, C-terminal domain"/>
    <property type="match status" value="1"/>
</dbReference>
<gene>
    <name evidence="6" type="ORF">GKJPGBOP_07159</name>
</gene>
<evidence type="ECO:0000313" key="6">
    <source>
        <dbReference type="EMBL" id="GCD47393.1"/>
    </source>
</evidence>
<dbReference type="SUPFAM" id="SSF46689">
    <property type="entry name" value="Homeodomain-like"/>
    <property type="match status" value="1"/>
</dbReference>
<dbReference type="GO" id="GO:0045892">
    <property type="term" value="P:negative regulation of DNA-templated transcription"/>
    <property type="evidence" value="ECO:0007669"/>
    <property type="project" value="InterPro"/>
</dbReference>
<dbReference type="PRINTS" id="PR00455">
    <property type="entry name" value="HTHTETR"/>
</dbReference>
<dbReference type="PANTHER" id="PTHR30055">
    <property type="entry name" value="HTH-TYPE TRANSCRIPTIONAL REGULATOR RUTR"/>
    <property type="match status" value="1"/>
</dbReference>
<sequence length="221" mass="25049">MQHRTRRAGRTGRPPRLAREAILAAAQRILDEEGAENLSMRRLAKEMSSTPMALYHYVRDKDELLLLLLEEHAAKFPRPELPAEPRARLLAAAQVLHDILVDCPWIVEVLASDDLFAVSAMWIVESILDAAIESGMTPEDAVYAYRVIWYYTAGELTVRFNRERRLAHLDRPPHRDQITGLDPGEFPLITSLGPRWSELTVRDTHRRGLEAVVEGLLAQAT</sequence>
<dbReference type="PROSITE" id="PS50977">
    <property type="entry name" value="HTH_TETR_2"/>
    <property type="match status" value="1"/>
</dbReference>
<evidence type="ECO:0000256" key="1">
    <source>
        <dbReference type="ARBA" id="ARBA00023015"/>
    </source>
</evidence>